<dbReference type="Gene3D" id="1.20.58.1070">
    <property type="match status" value="1"/>
</dbReference>
<organism evidence="2 3">
    <name type="scientific">Malassezia psittaci</name>
    <dbReference type="NCBI Taxonomy" id="1821823"/>
    <lineage>
        <taxon>Eukaryota</taxon>
        <taxon>Fungi</taxon>
        <taxon>Dikarya</taxon>
        <taxon>Basidiomycota</taxon>
        <taxon>Ustilaginomycotina</taxon>
        <taxon>Malasseziomycetes</taxon>
        <taxon>Malasseziales</taxon>
        <taxon>Malasseziaceae</taxon>
        <taxon>Malassezia</taxon>
    </lineage>
</organism>
<dbReference type="InterPro" id="IPR035426">
    <property type="entry name" value="Gemin2/Brr1"/>
</dbReference>
<name>A0AAF0JEL9_9BASI</name>
<gene>
    <name evidence="2" type="ORF">MPSI1_002838</name>
</gene>
<dbReference type="GO" id="GO:0000387">
    <property type="term" value="P:spliceosomal snRNP assembly"/>
    <property type="evidence" value="ECO:0007669"/>
    <property type="project" value="InterPro"/>
</dbReference>
<dbReference type="PANTHER" id="PTHR12794:SF0">
    <property type="entry name" value="GEM-ASSOCIATED PROTEIN 2"/>
    <property type="match status" value="1"/>
</dbReference>
<reference evidence="2" key="1">
    <citation type="submission" date="2023-02" db="EMBL/GenBank/DDBJ databases">
        <title>Mating type loci evolution in Malassezia.</title>
        <authorList>
            <person name="Coelho M.A."/>
        </authorList>
    </citation>
    <scope>NUCLEOTIDE SEQUENCE</scope>
    <source>
        <strain evidence="2">CBS 14136</strain>
    </source>
</reference>
<dbReference type="EMBL" id="CP118378">
    <property type="protein sequence ID" value="WFD44172.1"/>
    <property type="molecule type" value="Genomic_DNA"/>
</dbReference>
<dbReference type="GO" id="GO:0005634">
    <property type="term" value="C:nucleus"/>
    <property type="evidence" value="ECO:0007669"/>
    <property type="project" value="TreeGrafter"/>
</dbReference>
<evidence type="ECO:0000313" key="3">
    <source>
        <dbReference type="Proteomes" id="UP001214628"/>
    </source>
</evidence>
<accession>A0AAF0JEL9</accession>
<proteinExistence type="inferred from homology"/>
<keyword evidence="3" id="KW-1185">Reference proteome</keyword>
<protein>
    <submittedName>
        <fullName evidence="2">Uncharacterized protein</fullName>
    </submittedName>
</protein>
<dbReference type="Pfam" id="PF04938">
    <property type="entry name" value="SIP1"/>
    <property type="match status" value="1"/>
</dbReference>
<dbReference type="AlphaFoldDB" id="A0AAF0JEL9"/>
<evidence type="ECO:0000256" key="1">
    <source>
        <dbReference type="ARBA" id="ARBA00025758"/>
    </source>
</evidence>
<evidence type="ECO:0000313" key="2">
    <source>
        <dbReference type="EMBL" id="WFD44172.1"/>
    </source>
</evidence>
<comment type="similarity">
    <text evidence="1">Belongs to the gemin-2 family.</text>
</comment>
<sequence>MNAANHRRIRVPSIRDEAAWFRILHGRDMPNSEERRMILEAVDDSDTYESAHEDEIVQEVGTVLTGDVLVDRHKFHCKPPSLQMIAALDTEDILRLIYLIRKWMQQPIFTQIFNDADQFSAIYPLHSQWLFALLARLDRRLSGDEVAYLRTLARTCISLVVQFRSDRARNATIPEESSLVHESGAWIVISIVAGVWGQQDLWTEAEQRLSS</sequence>
<dbReference type="PANTHER" id="PTHR12794">
    <property type="entry name" value="GEMIN2"/>
    <property type="match status" value="1"/>
</dbReference>
<dbReference type="GO" id="GO:0032797">
    <property type="term" value="C:SMN complex"/>
    <property type="evidence" value="ECO:0007669"/>
    <property type="project" value="TreeGrafter"/>
</dbReference>
<dbReference type="Proteomes" id="UP001214628">
    <property type="component" value="Chromosome 4"/>
</dbReference>